<keyword evidence="3 5" id="KW-0862">Zinc</keyword>
<evidence type="ECO:0000256" key="4">
    <source>
        <dbReference type="ARBA" id="ARBA00023049"/>
    </source>
</evidence>
<sequence length="497" mass="54903">MLRCGLLALWCFAYVEAAARVAPTLVYPRLLEGRSSDGQKLLRINDDLTLSLERTSVFSNPLTLTTQEGNELKDVHVDVRRIEENLYHDPDTMSAVIMERSDTGVHVEGILRGNLRLEPSLASARSADGQVAHALYEIEEPMHDNYADALRIVEARSLKIQPRDADDADDVKPTFFQYPSIIYPKLFVVTDNAHSRSLKYSKLVSYMAIFYASVNLRFKDLEDPEVQFRVGSVNQLSTDDTKVLAMVSNGGKSYLSFTSTVENFKEYHKTHKQEGDIAILMTGLDIVASTKENEWLTSVAGAAFVGGLCTENNNYAVVEDKAPNYSGVYNVAHELAHLLGAPHDGTGGATDCSSEDGHIMGVNKEGPNHYNFSACSEETMMMHLLEADTDCLTSMSETSDYIPLAEQLPGEVLTLDQYCTDLYEEYPFGLMRVDDGDPSCKMYCCRKPSTGCMRSTAPDGASCGSTQGHVCINGVCGNREELMKHKKKEEETGSLVN</sequence>
<dbReference type="GO" id="GO:0004222">
    <property type="term" value="F:metalloendopeptidase activity"/>
    <property type="evidence" value="ECO:0007669"/>
    <property type="project" value="InterPro"/>
</dbReference>
<feature type="binding site" evidence="5">
    <location>
        <position position="333"/>
    </location>
    <ligand>
        <name>Zn(2+)</name>
        <dbReference type="ChEBI" id="CHEBI:29105"/>
        <note>catalytic</note>
    </ligand>
</feature>
<evidence type="ECO:0000313" key="8">
    <source>
        <dbReference type="EMBL" id="MBY04275.1"/>
    </source>
</evidence>
<keyword evidence="2" id="KW-0378">Hydrolase</keyword>
<keyword evidence="5" id="KW-0479">Metal-binding</keyword>
<dbReference type="InterPro" id="IPR001590">
    <property type="entry name" value="Peptidase_M12B"/>
</dbReference>
<keyword evidence="4 8" id="KW-0482">Metalloprotease</keyword>
<dbReference type="Gene3D" id="3.40.390.10">
    <property type="entry name" value="Collagenase (Catalytic Domain)"/>
    <property type="match status" value="1"/>
</dbReference>
<feature type="chain" id="PRO_5015326455" evidence="6">
    <location>
        <begin position="18"/>
        <end position="497"/>
    </location>
</feature>
<evidence type="ECO:0000256" key="6">
    <source>
        <dbReference type="SAM" id="SignalP"/>
    </source>
</evidence>
<dbReference type="AlphaFoldDB" id="A0A2R5L480"/>
<feature type="active site" evidence="5">
    <location>
        <position position="334"/>
    </location>
</feature>
<reference evidence="8" key="1">
    <citation type="submission" date="2018-03" db="EMBL/GenBank/DDBJ databases">
        <title>The relapsing fever spirochete Borrelia turicatae persists in the highly oxidative environment of its soft-bodied tick vector.</title>
        <authorList>
            <person name="Bourret T.J."/>
            <person name="Boyle W.K."/>
            <person name="Valenzuela J.G."/>
            <person name="Oliveira F."/>
            <person name="Lopez J.E."/>
        </authorList>
    </citation>
    <scope>NUCLEOTIDE SEQUENCE</scope>
    <source>
        <strain evidence="8">Kansas strain/isolate</strain>
        <tissue evidence="8">Salivary glands</tissue>
    </source>
</reference>
<dbReference type="GO" id="GO:0046872">
    <property type="term" value="F:metal ion binding"/>
    <property type="evidence" value="ECO:0007669"/>
    <property type="project" value="UniProtKB-KW"/>
</dbReference>
<evidence type="ECO:0000256" key="2">
    <source>
        <dbReference type="ARBA" id="ARBA00022801"/>
    </source>
</evidence>
<feature type="binding site" evidence="5">
    <location>
        <position position="343"/>
    </location>
    <ligand>
        <name>Zn(2+)</name>
        <dbReference type="ChEBI" id="CHEBI:29105"/>
        <note>catalytic</note>
    </ligand>
</feature>
<dbReference type="InterPro" id="IPR024079">
    <property type="entry name" value="MetalloPept_cat_dom_sf"/>
</dbReference>
<dbReference type="EMBL" id="GGLE01000149">
    <property type="protein sequence ID" value="MBY04275.1"/>
    <property type="molecule type" value="Transcribed_RNA"/>
</dbReference>
<dbReference type="PANTHER" id="PTHR11905:SF159">
    <property type="entry name" value="ADAM METALLOPROTEASE"/>
    <property type="match status" value="1"/>
</dbReference>
<keyword evidence="6" id="KW-0732">Signal</keyword>
<dbReference type="Gene3D" id="3.40.1620.60">
    <property type="match status" value="1"/>
</dbReference>
<evidence type="ECO:0000256" key="1">
    <source>
        <dbReference type="ARBA" id="ARBA00022670"/>
    </source>
</evidence>
<organism evidence="8">
    <name type="scientific">Ornithodoros turicata</name>
    <dbReference type="NCBI Taxonomy" id="34597"/>
    <lineage>
        <taxon>Eukaryota</taxon>
        <taxon>Metazoa</taxon>
        <taxon>Ecdysozoa</taxon>
        <taxon>Arthropoda</taxon>
        <taxon>Chelicerata</taxon>
        <taxon>Arachnida</taxon>
        <taxon>Acari</taxon>
        <taxon>Parasitiformes</taxon>
        <taxon>Ixodida</taxon>
        <taxon>Ixodoidea</taxon>
        <taxon>Argasidae</taxon>
        <taxon>Ornithodorinae</taxon>
        <taxon>Ornithodoros</taxon>
    </lineage>
</organism>
<protein>
    <submittedName>
        <fullName evidence="8">Putative secreted metalloprotease</fullName>
    </submittedName>
</protein>
<feature type="signal peptide" evidence="6">
    <location>
        <begin position="1"/>
        <end position="17"/>
    </location>
</feature>
<comment type="caution">
    <text evidence="5">Lacks conserved residue(s) required for the propagation of feature annotation.</text>
</comment>
<evidence type="ECO:0000259" key="7">
    <source>
        <dbReference type="PROSITE" id="PS50215"/>
    </source>
</evidence>
<dbReference type="SUPFAM" id="SSF55486">
    <property type="entry name" value="Metalloproteases ('zincins'), catalytic domain"/>
    <property type="match status" value="1"/>
</dbReference>
<dbReference type="PANTHER" id="PTHR11905">
    <property type="entry name" value="ADAM A DISINTEGRIN AND METALLOPROTEASE DOMAIN"/>
    <property type="match status" value="1"/>
</dbReference>
<accession>A0A2R5L480</accession>
<dbReference type="Pfam" id="PF01421">
    <property type="entry name" value="Reprolysin"/>
    <property type="match status" value="1"/>
</dbReference>
<evidence type="ECO:0000256" key="3">
    <source>
        <dbReference type="ARBA" id="ARBA00022833"/>
    </source>
</evidence>
<proteinExistence type="predicted"/>
<dbReference type="PROSITE" id="PS50215">
    <property type="entry name" value="ADAM_MEPRO"/>
    <property type="match status" value="1"/>
</dbReference>
<evidence type="ECO:0000256" key="5">
    <source>
        <dbReference type="PROSITE-ProRule" id="PRU00276"/>
    </source>
</evidence>
<name>A0A2R5L480_9ACAR</name>
<feature type="domain" description="Peptidase M12B" evidence="7">
    <location>
        <begin position="182"/>
        <end position="396"/>
    </location>
</feature>
<dbReference type="GO" id="GO:0006509">
    <property type="term" value="P:membrane protein ectodomain proteolysis"/>
    <property type="evidence" value="ECO:0007669"/>
    <property type="project" value="TreeGrafter"/>
</dbReference>
<feature type="binding site" evidence="5">
    <location>
        <position position="337"/>
    </location>
    <ligand>
        <name>Zn(2+)</name>
        <dbReference type="ChEBI" id="CHEBI:29105"/>
        <note>catalytic</note>
    </ligand>
</feature>
<keyword evidence="1 8" id="KW-0645">Protease</keyword>